<evidence type="ECO:0000256" key="5">
    <source>
        <dbReference type="ARBA" id="ARBA00023136"/>
    </source>
</evidence>
<feature type="transmembrane region" description="Helical" evidence="7">
    <location>
        <begin position="20"/>
        <end position="48"/>
    </location>
</feature>
<keyword evidence="6" id="KW-0862">Zinc</keyword>
<keyword evidence="3 7" id="KW-0812">Transmembrane</keyword>
<comment type="subcellular location">
    <subcellularLocation>
        <location evidence="1">Membrane</location>
        <topology evidence="1">Multi-pass membrane protein</topology>
    </subcellularLocation>
</comment>
<evidence type="ECO:0000313" key="9">
    <source>
        <dbReference type="WBParaSite" id="GPLIN_001331200"/>
    </source>
</evidence>
<dbReference type="PANTHER" id="PTHR20855:SF15">
    <property type="entry name" value="PROGESTIN AND ADIPOQ RECEPTOR FAMILY MEMBER 3"/>
    <property type="match status" value="1"/>
</dbReference>
<evidence type="ECO:0000256" key="2">
    <source>
        <dbReference type="ARBA" id="ARBA00007018"/>
    </source>
</evidence>
<dbReference type="Proteomes" id="UP000050741">
    <property type="component" value="Unassembled WGS sequence"/>
</dbReference>
<organism evidence="8 9">
    <name type="scientific">Globodera pallida</name>
    <name type="common">Potato cyst nematode worm</name>
    <name type="synonym">Heterodera pallida</name>
    <dbReference type="NCBI Taxonomy" id="36090"/>
    <lineage>
        <taxon>Eukaryota</taxon>
        <taxon>Metazoa</taxon>
        <taxon>Ecdysozoa</taxon>
        <taxon>Nematoda</taxon>
        <taxon>Chromadorea</taxon>
        <taxon>Rhabditida</taxon>
        <taxon>Tylenchina</taxon>
        <taxon>Tylenchomorpha</taxon>
        <taxon>Tylenchoidea</taxon>
        <taxon>Heteroderidae</taxon>
        <taxon>Heteroderinae</taxon>
        <taxon>Globodera</taxon>
    </lineage>
</organism>
<keyword evidence="4 7" id="KW-1133">Transmembrane helix</keyword>
<feature type="transmembrane region" description="Helical" evidence="7">
    <location>
        <begin position="140"/>
        <end position="159"/>
    </location>
</feature>
<reference evidence="9" key="2">
    <citation type="submission" date="2016-06" db="UniProtKB">
        <authorList>
            <consortium name="WormBaseParasite"/>
        </authorList>
    </citation>
    <scope>IDENTIFICATION</scope>
</reference>
<reference evidence="8" key="1">
    <citation type="submission" date="2014-05" db="EMBL/GenBank/DDBJ databases">
        <title>The genome and life-stage specific transcriptomes of Globodera pallida elucidate key aspects of plant parasitism by a cyst nematode.</title>
        <authorList>
            <person name="Cotton J.A."/>
            <person name="Lilley C.J."/>
            <person name="Jones L.M."/>
            <person name="Kikuchi T."/>
            <person name="Reid A.J."/>
            <person name="Thorpe P."/>
            <person name="Tsai I.J."/>
            <person name="Beasley H."/>
            <person name="Blok V."/>
            <person name="Cock P.J.A."/>
            <person name="Van den Akker S.E."/>
            <person name="Holroyd N."/>
            <person name="Hunt M."/>
            <person name="Mantelin S."/>
            <person name="Naghra H."/>
            <person name="Pain A."/>
            <person name="Palomares-Rius J.E."/>
            <person name="Zarowiecki M."/>
            <person name="Berriman M."/>
            <person name="Jones J.T."/>
            <person name="Urwin P.E."/>
        </authorList>
    </citation>
    <scope>NUCLEOTIDE SEQUENCE [LARGE SCALE GENOMIC DNA]</scope>
    <source>
        <strain evidence="8">Lindley</strain>
    </source>
</reference>
<evidence type="ECO:0000256" key="7">
    <source>
        <dbReference type="SAM" id="Phobius"/>
    </source>
</evidence>
<accession>A0A183CKA6</accession>
<sequence>MSSKYDDLFYLTFKDCYPCWPLIGSAFAFGFIAIVGLVTNASVIYITVRTKALRGTANYLLALTSAFEILHQHGHFLFVYTAFSGINFIDYRLSIHGGLSSEHVRQWLPSLFSLFALLGAAFGFYISLIPERILPGKFDLIGCSHQWWHMLILAAMAYWHCTGRQGRQIFQTKQAPTTNRRPPNKKTIQIFG</sequence>
<dbReference type="GO" id="GO:0046872">
    <property type="term" value="F:metal ion binding"/>
    <property type="evidence" value="ECO:0007669"/>
    <property type="project" value="UniProtKB-KW"/>
</dbReference>
<name>A0A183CKA6_GLOPA</name>
<dbReference type="GO" id="GO:0038023">
    <property type="term" value="F:signaling receptor activity"/>
    <property type="evidence" value="ECO:0007669"/>
    <property type="project" value="TreeGrafter"/>
</dbReference>
<keyword evidence="5 7" id="KW-0472">Membrane</keyword>
<dbReference type="PANTHER" id="PTHR20855">
    <property type="entry name" value="ADIPOR/PROGESTIN RECEPTOR-RELATED"/>
    <property type="match status" value="1"/>
</dbReference>
<feature type="transmembrane region" description="Helical" evidence="7">
    <location>
        <begin position="107"/>
        <end position="128"/>
    </location>
</feature>
<dbReference type="WBParaSite" id="GPLIN_001331200">
    <property type="protein sequence ID" value="GPLIN_001331200"/>
    <property type="gene ID" value="GPLIN_001331200"/>
</dbReference>
<evidence type="ECO:0000313" key="8">
    <source>
        <dbReference type="Proteomes" id="UP000050741"/>
    </source>
</evidence>
<proteinExistence type="inferred from homology"/>
<keyword evidence="6" id="KW-0479">Metal-binding</keyword>
<dbReference type="InterPro" id="IPR004254">
    <property type="entry name" value="AdipoR/HlyIII-related"/>
</dbReference>
<comment type="similarity">
    <text evidence="2">Belongs to the ADIPOR family.</text>
</comment>
<feature type="binding site" evidence="6">
    <location>
        <position position="145"/>
    </location>
    <ligand>
        <name>Zn(2+)</name>
        <dbReference type="ChEBI" id="CHEBI:29105"/>
    </ligand>
</feature>
<dbReference type="GO" id="GO:0016020">
    <property type="term" value="C:membrane"/>
    <property type="evidence" value="ECO:0007669"/>
    <property type="project" value="UniProtKB-SubCell"/>
</dbReference>
<evidence type="ECO:0000256" key="4">
    <source>
        <dbReference type="ARBA" id="ARBA00022989"/>
    </source>
</evidence>
<evidence type="ECO:0000256" key="1">
    <source>
        <dbReference type="ARBA" id="ARBA00004141"/>
    </source>
</evidence>
<evidence type="ECO:0000256" key="6">
    <source>
        <dbReference type="PIRSR" id="PIRSR604254-1"/>
    </source>
</evidence>
<keyword evidence="8" id="KW-1185">Reference proteome</keyword>
<evidence type="ECO:0000256" key="3">
    <source>
        <dbReference type="ARBA" id="ARBA00022692"/>
    </source>
</evidence>
<feature type="binding site" evidence="6">
    <location>
        <position position="149"/>
    </location>
    <ligand>
        <name>Zn(2+)</name>
        <dbReference type="ChEBI" id="CHEBI:29105"/>
    </ligand>
</feature>
<protein>
    <submittedName>
        <fullName evidence="9">G_PROTEIN_RECEP_F1_2 domain-containing protein</fullName>
    </submittedName>
</protein>
<dbReference type="AlphaFoldDB" id="A0A183CKA6"/>
<dbReference type="Pfam" id="PF03006">
    <property type="entry name" value="HlyIII"/>
    <property type="match status" value="1"/>
</dbReference>